<gene>
    <name evidence="1" type="ORF">ERUC_LOCUS36841</name>
</gene>
<evidence type="ECO:0000313" key="1">
    <source>
        <dbReference type="EMBL" id="CAH8384358.1"/>
    </source>
</evidence>
<name>A0ABC8LKY4_ERUVS</name>
<dbReference type="EMBL" id="CAKOAT010615154">
    <property type="protein sequence ID" value="CAH8384358.1"/>
    <property type="molecule type" value="Genomic_DNA"/>
</dbReference>
<sequence length="75" mass="8804">MYPIQEVNEERDDELVLDGGFLAPKSKETDGFDAPDINFMGHSFRDYDNGANERQQGVEEFYRMQHIHQNYDFVS</sequence>
<reference evidence="1 2" key="1">
    <citation type="submission" date="2022-03" db="EMBL/GenBank/DDBJ databases">
        <authorList>
            <person name="Macdonald S."/>
            <person name="Ahmed S."/>
            <person name="Newling K."/>
        </authorList>
    </citation>
    <scope>NUCLEOTIDE SEQUENCE [LARGE SCALE GENOMIC DNA]</scope>
</reference>
<dbReference type="Proteomes" id="UP001642260">
    <property type="component" value="Unassembled WGS sequence"/>
</dbReference>
<proteinExistence type="predicted"/>
<protein>
    <submittedName>
        <fullName evidence="1">Uncharacterized protein</fullName>
    </submittedName>
</protein>
<keyword evidence="2" id="KW-1185">Reference proteome</keyword>
<dbReference type="AlphaFoldDB" id="A0ABC8LKY4"/>
<comment type="caution">
    <text evidence="1">The sequence shown here is derived from an EMBL/GenBank/DDBJ whole genome shotgun (WGS) entry which is preliminary data.</text>
</comment>
<organism evidence="1 2">
    <name type="scientific">Eruca vesicaria subsp. sativa</name>
    <name type="common">Garden rocket</name>
    <name type="synonym">Eruca sativa</name>
    <dbReference type="NCBI Taxonomy" id="29727"/>
    <lineage>
        <taxon>Eukaryota</taxon>
        <taxon>Viridiplantae</taxon>
        <taxon>Streptophyta</taxon>
        <taxon>Embryophyta</taxon>
        <taxon>Tracheophyta</taxon>
        <taxon>Spermatophyta</taxon>
        <taxon>Magnoliopsida</taxon>
        <taxon>eudicotyledons</taxon>
        <taxon>Gunneridae</taxon>
        <taxon>Pentapetalae</taxon>
        <taxon>rosids</taxon>
        <taxon>malvids</taxon>
        <taxon>Brassicales</taxon>
        <taxon>Brassicaceae</taxon>
        <taxon>Brassiceae</taxon>
        <taxon>Eruca</taxon>
    </lineage>
</organism>
<evidence type="ECO:0000313" key="2">
    <source>
        <dbReference type="Proteomes" id="UP001642260"/>
    </source>
</evidence>
<accession>A0ABC8LKY4</accession>